<feature type="transmembrane region" description="Helical" evidence="1">
    <location>
        <begin position="9"/>
        <end position="27"/>
    </location>
</feature>
<accession>A0A7V8NR68</accession>
<sequence>MERLSFQQLPFAVKIAMWVVFNNAWWSIEEFVIDRRGLWKYMPYYRVANACVWDLAVALIIAVAIWRASRRSSSHPA</sequence>
<name>A0A7V8NR68_9BACT</name>
<evidence type="ECO:0000313" key="3">
    <source>
        <dbReference type="Proteomes" id="UP000567293"/>
    </source>
</evidence>
<keyword evidence="3" id="KW-1185">Reference proteome</keyword>
<reference evidence="2" key="1">
    <citation type="submission" date="2020-06" db="EMBL/GenBank/DDBJ databases">
        <title>Legume-microbial interactions unlock mineral nutrients during tropical forest succession.</title>
        <authorList>
            <person name="Epihov D.Z."/>
        </authorList>
    </citation>
    <scope>NUCLEOTIDE SEQUENCE [LARGE SCALE GENOMIC DNA]</scope>
    <source>
        <strain evidence="2">Pan2503</strain>
    </source>
</reference>
<keyword evidence="1" id="KW-0812">Transmembrane</keyword>
<feature type="transmembrane region" description="Helical" evidence="1">
    <location>
        <begin position="47"/>
        <end position="66"/>
    </location>
</feature>
<evidence type="ECO:0008006" key="4">
    <source>
        <dbReference type="Google" id="ProtNLM"/>
    </source>
</evidence>
<protein>
    <recommendedName>
        <fullName evidence="4">EXS domain-containing protein</fullName>
    </recommendedName>
</protein>
<gene>
    <name evidence="2" type="ORF">HRJ53_13605</name>
</gene>
<evidence type="ECO:0000256" key="1">
    <source>
        <dbReference type="SAM" id="Phobius"/>
    </source>
</evidence>
<dbReference type="AlphaFoldDB" id="A0A7V8NR68"/>
<proteinExistence type="predicted"/>
<dbReference type="EMBL" id="JACDQQ010001319">
    <property type="protein sequence ID" value="MBA0086029.1"/>
    <property type="molecule type" value="Genomic_DNA"/>
</dbReference>
<organism evidence="2 3">
    <name type="scientific">Candidatus Acidiferrum panamense</name>
    <dbReference type="NCBI Taxonomy" id="2741543"/>
    <lineage>
        <taxon>Bacteria</taxon>
        <taxon>Pseudomonadati</taxon>
        <taxon>Acidobacteriota</taxon>
        <taxon>Terriglobia</taxon>
        <taxon>Candidatus Acidiferrales</taxon>
        <taxon>Candidatus Acidiferrum</taxon>
    </lineage>
</organism>
<keyword evidence="1" id="KW-1133">Transmembrane helix</keyword>
<comment type="caution">
    <text evidence="2">The sequence shown here is derived from an EMBL/GenBank/DDBJ whole genome shotgun (WGS) entry which is preliminary data.</text>
</comment>
<dbReference type="Proteomes" id="UP000567293">
    <property type="component" value="Unassembled WGS sequence"/>
</dbReference>
<evidence type="ECO:0000313" key="2">
    <source>
        <dbReference type="EMBL" id="MBA0086029.1"/>
    </source>
</evidence>
<keyword evidence="1" id="KW-0472">Membrane</keyword>